<evidence type="ECO:0000256" key="1">
    <source>
        <dbReference type="SAM" id="Phobius"/>
    </source>
</evidence>
<keyword evidence="1" id="KW-1133">Transmembrane helix</keyword>
<proteinExistence type="predicted"/>
<protein>
    <recommendedName>
        <fullName evidence="4">CorA-like Mg2+ transporter protein</fullName>
    </recommendedName>
</protein>
<evidence type="ECO:0008006" key="4">
    <source>
        <dbReference type="Google" id="ProtNLM"/>
    </source>
</evidence>
<name>A0ABP8R074_9ACTN</name>
<feature type="transmembrane region" description="Helical" evidence="1">
    <location>
        <begin position="493"/>
        <end position="513"/>
    </location>
</feature>
<dbReference type="EMBL" id="BAABHF010000049">
    <property type="protein sequence ID" value="GAA4514677.1"/>
    <property type="molecule type" value="Genomic_DNA"/>
</dbReference>
<evidence type="ECO:0000313" key="2">
    <source>
        <dbReference type="EMBL" id="GAA4514677.1"/>
    </source>
</evidence>
<keyword evidence="3" id="KW-1185">Reference proteome</keyword>
<evidence type="ECO:0000313" key="3">
    <source>
        <dbReference type="Proteomes" id="UP001500503"/>
    </source>
</evidence>
<keyword evidence="1" id="KW-0472">Membrane</keyword>
<reference evidence="3" key="1">
    <citation type="journal article" date="2019" name="Int. J. Syst. Evol. Microbiol.">
        <title>The Global Catalogue of Microorganisms (GCM) 10K type strain sequencing project: providing services to taxonomists for standard genome sequencing and annotation.</title>
        <authorList>
            <consortium name="The Broad Institute Genomics Platform"/>
            <consortium name="The Broad Institute Genome Sequencing Center for Infectious Disease"/>
            <person name="Wu L."/>
            <person name="Ma J."/>
        </authorList>
    </citation>
    <scope>NUCLEOTIDE SEQUENCE [LARGE SCALE GENOMIC DNA]</scope>
    <source>
        <strain evidence="3">JCM 17933</strain>
    </source>
</reference>
<organism evidence="2 3">
    <name type="scientific">Actinoallomurus oryzae</name>
    <dbReference type="NCBI Taxonomy" id="502180"/>
    <lineage>
        <taxon>Bacteria</taxon>
        <taxon>Bacillati</taxon>
        <taxon>Actinomycetota</taxon>
        <taxon>Actinomycetes</taxon>
        <taxon>Streptosporangiales</taxon>
        <taxon>Thermomonosporaceae</taxon>
        <taxon>Actinoallomurus</taxon>
    </lineage>
</organism>
<keyword evidence="1" id="KW-0812">Transmembrane</keyword>
<accession>A0ABP8R074</accession>
<gene>
    <name evidence="2" type="ORF">GCM10023191_083540</name>
</gene>
<dbReference type="Proteomes" id="UP001500503">
    <property type="component" value="Unassembled WGS sequence"/>
</dbReference>
<comment type="caution">
    <text evidence="2">The sequence shown here is derived from an EMBL/GenBank/DDBJ whole genome shotgun (WGS) entry which is preliminary data.</text>
</comment>
<sequence length="524" mass="58319">MKSVSTQAYLLYPFPHSISGARLATDPVRADSPWKHWFVRSADSLDKINLLTDHSYSFLPHVRRMLYPELYGLTSDASKQALHSVQGMEVAAVRRAIDDAAGKDDGDRFRNAAVRLTWTGKQLAPGSKITVRIPGAQGIEEDYKCDLRWIDAVLFPVGVGVLVAALDPPGDMPTAVAARLMRFAKKVEYRRRLSLEVAQLSLEASGFPASGGRGSTWLEVLPTLLRDLAVASPLDSRDNISELTGTLGVNWRLAITSQVRRDGDEQPPPGPFESGAQLACFALATGRTPVAGQHAECPSEDQWQRLRSKRCLSLWQDWMMLYHYDNLVQVVESADDRYVAQQFELFEYEYVTLFIYAIAQRHLLDIMESDLAQVAGLLEVASAKLQRFDEAVIRFNTRLWHRDVSTTPVGGPLYSLLRSGLELSESFASIREASAALQSHLQLRASQGLARSTTRTRQLIELVAVVGVPLGVMSSAMQTRLGNLRPLKAVPPYMAWLLVLGVLLITTLIYVVIRRTNTRKKDEF</sequence>